<dbReference type="SMART" id="SM00448">
    <property type="entry name" value="REC"/>
    <property type="match status" value="1"/>
</dbReference>
<dbReference type="EMBL" id="BTGU01000018">
    <property type="protein sequence ID" value="GMN44665.1"/>
    <property type="molecule type" value="Genomic_DNA"/>
</dbReference>
<comment type="caution">
    <text evidence="9">The sequence shown here is derived from an EMBL/GenBank/DDBJ whole genome shotgun (WGS) entry which is preliminary data.</text>
</comment>
<dbReference type="InterPro" id="IPR001789">
    <property type="entry name" value="Sig_transdc_resp-reg_receiver"/>
</dbReference>
<dbReference type="Proteomes" id="UP001187192">
    <property type="component" value="Unassembled WGS sequence"/>
</dbReference>
<proteinExistence type="predicted"/>
<feature type="compositionally biased region" description="Basic and acidic residues" evidence="7">
    <location>
        <begin position="193"/>
        <end position="211"/>
    </location>
</feature>
<gene>
    <name evidence="9" type="ORF">TIFTF001_013876</name>
</gene>
<dbReference type="AlphaFoldDB" id="A0AA88D531"/>
<feature type="region of interest" description="Disordered" evidence="7">
    <location>
        <begin position="129"/>
        <end position="231"/>
    </location>
</feature>
<evidence type="ECO:0000256" key="7">
    <source>
        <dbReference type="SAM" id="MobiDB-lite"/>
    </source>
</evidence>
<evidence type="ECO:0000313" key="10">
    <source>
        <dbReference type="Proteomes" id="UP001187192"/>
    </source>
</evidence>
<dbReference type="GO" id="GO:0000160">
    <property type="term" value="P:phosphorelay signal transduction system"/>
    <property type="evidence" value="ECO:0007669"/>
    <property type="project" value="UniProtKB-KW"/>
</dbReference>
<reference evidence="9" key="1">
    <citation type="submission" date="2023-07" db="EMBL/GenBank/DDBJ databases">
        <title>draft genome sequence of fig (Ficus carica).</title>
        <authorList>
            <person name="Takahashi T."/>
            <person name="Nishimura K."/>
        </authorList>
    </citation>
    <scope>NUCLEOTIDE SEQUENCE</scope>
</reference>
<dbReference type="SUPFAM" id="SSF52172">
    <property type="entry name" value="CheY-like"/>
    <property type="match status" value="1"/>
</dbReference>
<dbReference type="PANTHER" id="PTHR43874:SF19">
    <property type="entry name" value="RESPONSE REGULATOR 23-RELATED"/>
    <property type="match status" value="1"/>
</dbReference>
<evidence type="ECO:0000256" key="1">
    <source>
        <dbReference type="ARBA" id="ARBA00004123"/>
    </source>
</evidence>
<dbReference type="Gene3D" id="3.40.50.2300">
    <property type="match status" value="1"/>
</dbReference>
<dbReference type="SUPFAM" id="SSF46689">
    <property type="entry name" value="Homeodomain-like"/>
    <property type="match status" value="1"/>
</dbReference>
<dbReference type="PROSITE" id="PS50110">
    <property type="entry name" value="RESPONSE_REGULATORY"/>
    <property type="match status" value="1"/>
</dbReference>
<keyword evidence="4" id="KW-0804">Transcription</keyword>
<keyword evidence="3" id="KW-0805">Transcription regulation</keyword>
<sequence>MDNNFERVNNGKGQSSDHALPVRPSIDILETAKNPLDALAVLRMQNGFFDLVVTDLHMPYMNGFELKNQVDKEFKLPVIMMSADDKENVMLRCMQSGIVLYIQKPVNPEEIKDVWQFALKTKKGKSIMNEEKAGQPNPPPPPPPVADLAGDDNDNDIDDNNDDDDDNNQGHQPLSGTGRPSAVAGVLIPVRNRPGERDNRSPRKDGNEKGSKFAKRPGRPARPPGALGCRRKPRRPKIVWTNSLHNRFLLAMKHLSFDKSVPKKILEFMNVPGLTRENVASHLQKYRLFLKKVSKDGVEGARMMADRILL</sequence>
<comment type="subcellular location">
    <subcellularLocation>
        <location evidence="1">Nucleus</location>
    </subcellularLocation>
</comment>
<keyword evidence="10" id="KW-1185">Reference proteome</keyword>
<dbReference type="InterPro" id="IPR009057">
    <property type="entry name" value="Homeodomain-like_sf"/>
</dbReference>
<dbReference type="PANTHER" id="PTHR43874">
    <property type="entry name" value="TWO-COMPONENT RESPONSE REGULATOR"/>
    <property type="match status" value="1"/>
</dbReference>
<protein>
    <recommendedName>
        <fullName evidence="8">Response regulatory domain-containing protein</fullName>
    </recommendedName>
</protein>
<evidence type="ECO:0000256" key="3">
    <source>
        <dbReference type="ARBA" id="ARBA00023015"/>
    </source>
</evidence>
<evidence type="ECO:0000256" key="2">
    <source>
        <dbReference type="ARBA" id="ARBA00023012"/>
    </source>
</evidence>
<evidence type="ECO:0000259" key="8">
    <source>
        <dbReference type="PROSITE" id="PS50110"/>
    </source>
</evidence>
<dbReference type="GO" id="GO:0005634">
    <property type="term" value="C:nucleus"/>
    <property type="evidence" value="ECO:0007669"/>
    <property type="project" value="UniProtKB-SubCell"/>
</dbReference>
<evidence type="ECO:0000313" key="9">
    <source>
        <dbReference type="EMBL" id="GMN44665.1"/>
    </source>
</evidence>
<keyword evidence="2" id="KW-0902">Two-component regulatory system</keyword>
<dbReference type="GO" id="GO:0003677">
    <property type="term" value="F:DNA binding"/>
    <property type="evidence" value="ECO:0007669"/>
    <property type="project" value="InterPro"/>
</dbReference>
<dbReference type="Gene3D" id="1.10.10.60">
    <property type="entry name" value="Homeodomain-like"/>
    <property type="match status" value="1"/>
</dbReference>
<feature type="modified residue" description="4-aspartylphosphate" evidence="6">
    <location>
        <position position="55"/>
    </location>
</feature>
<evidence type="ECO:0000256" key="6">
    <source>
        <dbReference type="PROSITE-ProRule" id="PRU00169"/>
    </source>
</evidence>
<dbReference type="InterPro" id="IPR045279">
    <property type="entry name" value="ARR-like"/>
</dbReference>
<keyword evidence="6" id="KW-0597">Phosphoprotein</keyword>
<dbReference type="InterPro" id="IPR011006">
    <property type="entry name" value="CheY-like_superfamily"/>
</dbReference>
<feature type="non-terminal residue" evidence="9">
    <location>
        <position position="1"/>
    </location>
</feature>
<dbReference type="GO" id="GO:0009736">
    <property type="term" value="P:cytokinin-activated signaling pathway"/>
    <property type="evidence" value="ECO:0007669"/>
    <property type="project" value="InterPro"/>
</dbReference>
<feature type="compositionally biased region" description="Pro residues" evidence="7">
    <location>
        <begin position="136"/>
        <end position="145"/>
    </location>
</feature>
<dbReference type="InterPro" id="IPR006447">
    <property type="entry name" value="Myb_dom_plants"/>
</dbReference>
<evidence type="ECO:0000256" key="4">
    <source>
        <dbReference type="ARBA" id="ARBA00023163"/>
    </source>
</evidence>
<feature type="compositionally biased region" description="Acidic residues" evidence="7">
    <location>
        <begin position="149"/>
        <end position="167"/>
    </location>
</feature>
<evidence type="ECO:0000256" key="5">
    <source>
        <dbReference type="ARBA" id="ARBA00023242"/>
    </source>
</evidence>
<accession>A0AA88D531</accession>
<keyword evidence="5" id="KW-0539">Nucleus</keyword>
<dbReference type="Pfam" id="PF00072">
    <property type="entry name" value="Response_reg"/>
    <property type="match status" value="1"/>
</dbReference>
<dbReference type="NCBIfam" id="TIGR01557">
    <property type="entry name" value="myb_SHAQKYF"/>
    <property type="match status" value="1"/>
</dbReference>
<organism evidence="9 10">
    <name type="scientific">Ficus carica</name>
    <name type="common">Common fig</name>
    <dbReference type="NCBI Taxonomy" id="3494"/>
    <lineage>
        <taxon>Eukaryota</taxon>
        <taxon>Viridiplantae</taxon>
        <taxon>Streptophyta</taxon>
        <taxon>Embryophyta</taxon>
        <taxon>Tracheophyta</taxon>
        <taxon>Spermatophyta</taxon>
        <taxon>Magnoliopsida</taxon>
        <taxon>eudicotyledons</taxon>
        <taxon>Gunneridae</taxon>
        <taxon>Pentapetalae</taxon>
        <taxon>rosids</taxon>
        <taxon>fabids</taxon>
        <taxon>Rosales</taxon>
        <taxon>Moraceae</taxon>
        <taxon>Ficeae</taxon>
        <taxon>Ficus</taxon>
    </lineage>
</organism>
<dbReference type="FunFam" id="1.10.10.60:FF:000007">
    <property type="entry name" value="Two-component response regulator"/>
    <property type="match status" value="1"/>
</dbReference>
<name>A0AA88D531_FICCA</name>
<feature type="domain" description="Response regulatory" evidence="8">
    <location>
        <begin position="1"/>
        <end position="119"/>
    </location>
</feature>